<dbReference type="Gene3D" id="3.10.330.10">
    <property type="match status" value="1"/>
</dbReference>
<reference evidence="15" key="1">
    <citation type="submission" date="2021-10" db="EMBL/GenBank/DDBJ databases">
        <title>Tropical sea cucumber genome reveals ecological adaptation and Cuvierian tubules defense mechanism.</title>
        <authorList>
            <person name="Chen T."/>
        </authorList>
    </citation>
    <scope>NUCLEOTIDE SEQUENCE</scope>
    <source>
        <strain evidence="15">Nanhai2018</strain>
        <tissue evidence="15">Muscle</tissue>
    </source>
</reference>
<evidence type="ECO:0000256" key="13">
    <source>
        <dbReference type="SAM" id="MobiDB-lite"/>
    </source>
</evidence>
<dbReference type="InterPro" id="IPR009010">
    <property type="entry name" value="Asp_de-COase-like_dom_sf"/>
</dbReference>
<feature type="domain" description="AAA+ ATPase" evidence="14">
    <location>
        <begin position="1015"/>
        <end position="1151"/>
    </location>
</feature>
<evidence type="ECO:0000313" key="16">
    <source>
        <dbReference type="Proteomes" id="UP001152320"/>
    </source>
</evidence>
<keyword evidence="5" id="KW-0547">Nucleotide-binding</keyword>
<dbReference type="EMBL" id="JAIZAY010000013">
    <property type="protein sequence ID" value="KAJ8030207.1"/>
    <property type="molecule type" value="Genomic_DNA"/>
</dbReference>
<feature type="region of interest" description="Disordered" evidence="13">
    <location>
        <begin position="1257"/>
        <end position="1315"/>
    </location>
</feature>
<dbReference type="OrthoDB" id="2187at2759"/>
<evidence type="ECO:0000256" key="10">
    <source>
        <dbReference type="ARBA" id="ARBA00032509"/>
    </source>
</evidence>
<keyword evidence="4" id="KW-0962">Peroxisome biogenesis</keyword>
<evidence type="ECO:0000256" key="11">
    <source>
        <dbReference type="ARBA" id="ARBA00034532"/>
    </source>
</evidence>
<keyword evidence="7" id="KW-0067">ATP-binding</keyword>
<feature type="compositionally biased region" description="Basic and acidic residues" evidence="13">
    <location>
        <begin position="453"/>
        <end position="475"/>
    </location>
</feature>
<accession>A0A9Q1H030</accession>
<dbReference type="Gene3D" id="3.40.50.300">
    <property type="entry name" value="P-loop containing nucleotide triphosphate hydrolases"/>
    <property type="match status" value="2"/>
</dbReference>
<dbReference type="GO" id="GO:0005524">
    <property type="term" value="F:ATP binding"/>
    <property type="evidence" value="ECO:0007669"/>
    <property type="project" value="UniProtKB-KW"/>
</dbReference>
<keyword evidence="6" id="KW-0378">Hydrolase</keyword>
<feature type="region of interest" description="Disordered" evidence="13">
    <location>
        <begin position="175"/>
        <end position="226"/>
    </location>
</feature>
<feature type="compositionally biased region" description="Polar residues" evidence="13">
    <location>
        <begin position="1258"/>
        <end position="1268"/>
    </location>
</feature>
<evidence type="ECO:0000256" key="3">
    <source>
        <dbReference type="ARBA" id="ARBA00022448"/>
    </source>
</evidence>
<dbReference type="PANTHER" id="PTHR23077">
    <property type="entry name" value="AAA-FAMILY ATPASE"/>
    <property type="match status" value="1"/>
</dbReference>
<dbReference type="InterPro" id="IPR029067">
    <property type="entry name" value="CDC48_domain_2-like_sf"/>
</dbReference>
<dbReference type="Pfam" id="PF17862">
    <property type="entry name" value="AAA_lid_3"/>
    <property type="match status" value="1"/>
</dbReference>
<protein>
    <recommendedName>
        <fullName evidence="11">Peroxisomal ATPase PEX1</fullName>
    </recommendedName>
    <alternativeName>
        <fullName evidence="10">Peroxin-1</fullName>
    </alternativeName>
</protein>
<evidence type="ECO:0000256" key="6">
    <source>
        <dbReference type="ARBA" id="ARBA00022801"/>
    </source>
</evidence>
<dbReference type="InterPro" id="IPR003959">
    <property type="entry name" value="ATPase_AAA_core"/>
</dbReference>
<dbReference type="Pfam" id="PF00004">
    <property type="entry name" value="AAA"/>
    <property type="match status" value="2"/>
</dbReference>
<feature type="compositionally biased region" description="Pro residues" evidence="13">
    <location>
        <begin position="925"/>
        <end position="935"/>
    </location>
</feature>
<dbReference type="InterPro" id="IPR041569">
    <property type="entry name" value="AAA_lid_3"/>
</dbReference>
<dbReference type="GO" id="GO:0005778">
    <property type="term" value="C:peroxisomal membrane"/>
    <property type="evidence" value="ECO:0007669"/>
    <property type="project" value="TreeGrafter"/>
</dbReference>
<evidence type="ECO:0000256" key="7">
    <source>
        <dbReference type="ARBA" id="ARBA00022840"/>
    </source>
</evidence>
<gene>
    <name evidence="15" type="ORF">HOLleu_26549</name>
</gene>
<dbReference type="CDD" id="cd19526">
    <property type="entry name" value="RecA-like_PEX1_r2"/>
    <property type="match status" value="1"/>
</dbReference>
<evidence type="ECO:0000256" key="9">
    <source>
        <dbReference type="ARBA" id="ARBA00023136"/>
    </source>
</evidence>
<dbReference type="FunFam" id="3.40.50.300:FF:001852">
    <property type="entry name" value="Peroxisomal biogenesis factor 1"/>
    <property type="match status" value="1"/>
</dbReference>
<dbReference type="CDD" id="cd00009">
    <property type="entry name" value="AAA"/>
    <property type="match status" value="1"/>
</dbReference>
<dbReference type="InterPro" id="IPR003593">
    <property type="entry name" value="AAA+_ATPase"/>
</dbReference>
<keyword evidence="9" id="KW-0472">Membrane</keyword>
<keyword evidence="16" id="KW-1185">Reference proteome</keyword>
<dbReference type="Gene3D" id="1.10.8.60">
    <property type="match status" value="2"/>
</dbReference>
<name>A0A9Q1H030_HOLLE</name>
<dbReference type="InterPro" id="IPR050168">
    <property type="entry name" value="AAA_ATPase_domain"/>
</dbReference>
<evidence type="ECO:0000256" key="12">
    <source>
        <dbReference type="ARBA" id="ARBA00048778"/>
    </source>
</evidence>
<evidence type="ECO:0000256" key="1">
    <source>
        <dbReference type="ARBA" id="ARBA00004370"/>
    </source>
</evidence>
<comment type="similarity">
    <text evidence="2">Belongs to the AAA ATPase family.</text>
</comment>
<dbReference type="SUPFAM" id="SSF54585">
    <property type="entry name" value="Cdc48 domain 2-like"/>
    <property type="match status" value="1"/>
</dbReference>
<dbReference type="GO" id="GO:0005829">
    <property type="term" value="C:cytosol"/>
    <property type="evidence" value="ECO:0007669"/>
    <property type="project" value="TreeGrafter"/>
</dbReference>
<dbReference type="Proteomes" id="UP001152320">
    <property type="component" value="Chromosome 13"/>
</dbReference>
<dbReference type="FunFam" id="3.10.330.10:FF:000004">
    <property type="entry name" value="Peroxisome biogenesis factor 1"/>
    <property type="match status" value="1"/>
</dbReference>
<dbReference type="SUPFAM" id="SSF52540">
    <property type="entry name" value="P-loop containing nucleoside triphosphate hydrolases"/>
    <property type="match status" value="2"/>
</dbReference>
<sequence>MGRGSRIATLLFSTNKHCFITLPEEWSKEFSSTQEIIVFEAQWGEKRKAFFSWNGDFAVSTPAVSSGPVVQINGLLADKAGLKHGQEIILQEQNYISSCQRIHVEPATVDDWEILELNSSQVEDRLLDQVRVVWPGMVLPVWVDRKICIFLKITSTEPAANCVRLDPNTELFVSPSTRSVKQHPPPPPPPPATGLSEFVPNPRVNEITTSTCSNESASSKSTNSDSLIGSSASGYISDFDSALSADSLDWTRKSGKASSFSDNGTVVSSQPWEVEEASILREIPLAYRVWHVVSTALTLPRSVDDSGLLDTEEDARRKMVKEFWSEMRVVARVEPLFTKKLDAKEDKIQGGGTNISTSLDTQPGLTEITPHGWGGALSARVLEGYHHPYSAQATFSMLMQPTTVYLSSNGGSEILSQYAEELEQDNRSDYVNFLAFLTKLPSPLEKAMELKEKLAASPPKTDEKQEKEPSQEKSKSAPIRPCVVRVVIHGNELQEHCKGDKQNLYTSTVFDEKPVDWFLQVPDLLRRQIGLELTARVELHAVTKPPKPVHYLILYPLLEKPMEESIILQGFKHWLGCVSCMISPMPVQQHGTLIRFPVCTLKGFVYIEVLLSVNQLERYDDGTPYFLLHPFVLNKASVSVAPNVTTTSKIPGIYKLPYWSIDDVDSALHCPRLQELGGFTDLGMSAINHLAASVLARPLSQSLFAPAPGLCHGGVLICGNKGSGKTSLAKAICRELSEWPFLTYVKIIDCKHLRGKRIEAVQKIWEDAFQEAAWREPSVILLDDLDLIASSPRGPEHEIGPEVVYHSRVAQSLKDLLSVETYAAARISVLVTCQQKSNLHATLTASRGSHLFQVCLQIPPPSQDIRKQVLITALQNRVEVDQQSLSEVDIGDIASRMDGFVPRDIQTIVERAIHAASCRLLQEPQMPPTDAPPPKSSDKENEGNKEPEILLCHEDFQVALHNYIPTALRDVPLHSAGELGWEDVGGLKQVKQDLKETLILPTKYPELFSSCPLRLRSGLLLYGPPGTGKTLLGSVVAKECGLNFISIKGPELLSKYIGASEQAVRDLFTRAQSAKPCILFFDEFDSLAPRRGHDNTGVTDRVVNQLLTQLDGVEGLDGVYVIGATSRPDLLDPALLRPGRLDKCLYCPIPTLEERIEIITSLSRNIPMADDVNLPLIVHDCDYFTGADIKSLLYNAQLEAIHSIMPRENKDDIISELGTPLQIMHTRDMEADDWKLTFLSADGELHKDSRYRRISMDAATTGSGNSSPEVHRRFQRESVDGGRLNKLVTSSTFPPTIESSESTDEQSGNEHRGHQTPLLQTLLSERSAKKKHIPHISEFIRDTLENDETPTFPDNFQDSGVFSAGLSPDPVSSPPIFMPSLRDGVVELTGENLNKLSAEVQIIETNYFKRKQGLDLEQQLTNDEEGRDERRPTSLRITQAHLIAGKRSMKPSVSVSEREKYNRIYQAFVESRGGDFKTKEATSQKRATLA</sequence>
<dbReference type="InterPro" id="IPR015342">
    <property type="entry name" value="PEX1-N_C-lobe"/>
</dbReference>
<dbReference type="InterPro" id="IPR003960">
    <property type="entry name" value="ATPase_AAA_CS"/>
</dbReference>
<evidence type="ECO:0000313" key="15">
    <source>
        <dbReference type="EMBL" id="KAJ8030207.1"/>
    </source>
</evidence>
<dbReference type="Gene3D" id="2.40.40.20">
    <property type="match status" value="1"/>
</dbReference>
<feature type="compositionally biased region" description="Pro residues" evidence="13">
    <location>
        <begin position="183"/>
        <end position="192"/>
    </location>
</feature>
<evidence type="ECO:0000256" key="5">
    <source>
        <dbReference type="ARBA" id="ARBA00022741"/>
    </source>
</evidence>
<feature type="region of interest" description="Disordered" evidence="13">
    <location>
        <begin position="920"/>
        <end position="944"/>
    </location>
</feature>
<feature type="compositionally biased region" description="Polar residues" evidence="13">
    <location>
        <begin position="1287"/>
        <end position="1300"/>
    </location>
</feature>
<feature type="compositionally biased region" description="Basic and acidic residues" evidence="13">
    <location>
        <begin position="1269"/>
        <end position="1280"/>
    </location>
</feature>
<comment type="caution">
    <text evidence="15">The sequence shown here is derived from an EMBL/GenBank/DDBJ whole genome shotgun (WGS) entry which is preliminary data.</text>
</comment>
<keyword evidence="3" id="KW-0813">Transport</keyword>
<dbReference type="InterPro" id="IPR027417">
    <property type="entry name" value="P-loop_NTPase"/>
</dbReference>
<dbReference type="PANTHER" id="PTHR23077:SF12">
    <property type="entry name" value="PEROXISOMAL ATPASE PEX1"/>
    <property type="match status" value="1"/>
</dbReference>
<organism evidence="15 16">
    <name type="scientific">Holothuria leucospilota</name>
    <name type="common">Black long sea cucumber</name>
    <name type="synonym">Mertensiothuria leucospilota</name>
    <dbReference type="NCBI Taxonomy" id="206669"/>
    <lineage>
        <taxon>Eukaryota</taxon>
        <taxon>Metazoa</taxon>
        <taxon>Echinodermata</taxon>
        <taxon>Eleutherozoa</taxon>
        <taxon>Echinozoa</taxon>
        <taxon>Holothuroidea</taxon>
        <taxon>Aspidochirotacea</taxon>
        <taxon>Aspidochirotida</taxon>
        <taxon>Holothuriidae</taxon>
        <taxon>Holothuria</taxon>
    </lineage>
</organism>
<feature type="domain" description="AAA+ ATPase" evidence="14">
    <location>
        <begin position="711"/>
        <end position="859"/>
    </location>
</feature>
<evidence type="ECO:0000256" key="4">
    <source>
        <dbReference type="ARBA" id="ARBA00022593"/>
    </source>
</evidence>
<feature type="compositionally biased region" description="Low complexity" evidence="13">
    <location>
        <begin position="208"/>
        <end position="226"/>
    </location>
</feature>
<comment type="subcellular location">
    <subcellularLocation>
        <location evidence="1">Membrane</location>
    </subcellularLocation>
</comment>
<feature type="region of interest" description="Disordered" evidence="13">
    <location>
        <begin position="453"/>
        <end position="477"/>
    </location>
</feature>
<evidence type="ECO:0000256" key="8">
    <source>
        <dbReference type="ARBA" id="ARBA00022927"/>
    </source>
</evidence>
<evidence type="ECO:0000256" key="2">
    <source>
        <dbReference type="ARBA" id="ARBA00006914"/>
    </source>
</evidence>
<dbReference type="SMART" id="SM00382">
    <property type="entry name" value="AAA"/>
    <property type="match status" value="2"/>
</dbReference>
<evidence type="ECO:0000259" key="14">
    <source>
        <dbReference type="SMART" id="SM00382"/>
    </source>
</evidence>
<dbReference type="GO" id="GO:0016558">
    <property type="term" value="P:protein import into peroxisome matrix"/>
    <property type="evidence" value="ECO:0007669"/>
    <property type="project" value="TreeGrafter"/>
</dbReference>
<keyword evidence="8" id="KW-0653">Protein transport</keyword>
<dbReference type="PROSITE" id="PS00674">
    <property type="entry name" value="AAA"/>
    <property type="match status" value="1"/>
</dbReference>
<dbReference type="GO" id="GO:0016887">
    <property type="term" value="F:ATP hydrolysis activity"/>
    <property type="evidence" value="ECO:0007669"/>
    <property type="project" value="InterPro"/>
</dbReference>
<comment type="catalytic activity">
    <reaction evidence="12">
        <text>ATP + H2O = ADP + phosphate + H(+)</text>
        <dbReference type="Rhea" id="RHEA:13065"/>
        <dbReference type="ChEBI" id="CHEBI:15377"/>
        <dbReference type="ChEBI" id="CHEBI:15378"/>
        <dbReference type="ChEBI" id="CHEBI:30616"/>
        <dbReference type="ChEBI" id="CHEBI:43474"/>
        <dbReference type="ChEBI" id="CHEBI:456216"/>
    </reaction>
    <physiologicalReaction direction="left-to-right" evidence="12">
        <dbReference type="Rhea" id="RHEA:13066"/>
    </physiologicalReaction>
</comment>
<dbReference type="SUPFAM" id="SSF50692">
    <property type="entry name" value="ADC-like"/>
    <property type="match status" value="1"/>
</dbReference>
<proteinExistence type="inferred from homology"/>
<dbReference type="Pfam" id="PF09262">
    <property type="entry name" value="PEX-1N"/>
    <property type="match status" value="1"/>
</dbReference>